<sequence length="280" mass="30314">MTVEDFIREFEQGMRDVGAADDWLTARRRYEALCEAFAPADPPGLNWTDDEADGVRIRRYMPPDAASGEVLYLHGGGWTLGSVRSHHGIVADLALRLGHPVTSVGYRLAPEADYGQALDDCQAVLEDCRPVALAGDSAGARLALDLARRVGWQGPLGLIYPPVGIPDADSLGPDAPLLARAEILQMWRDIADTVPALCEAHPPAPHIEALAVDHDPLTQPFEAAIEHWRANGADIRYHRAPAMVHGALHAHARLAPMGEAWQAFCAGLQERLARTPVSSD</sequence>
<dbReference type="InterPro" id="IPR033140">
    <property type="entry name" value="Lipase_GDXG_put_SER_AS"/>
</dbReference>
<feature type="active site" evidence="3">
    <location>
        <position position="137"/>
    </location>
</feature>
<evidence type="ECO:0000259" key="4">
    <source>
        <dbReference type="Pfam" id="PF07859"/>
    </source>
</evidence>
<evidence type="ECO:0000256" key="3">
    <source>
        <dbReference type="PROSITE-ProRule" id="PRU10038"/>
    </source>
</evidence>
<comment type="caution">
    <text evidence="5">The sequence shown here is derived from an EMBL/GenBank/DDBJ whole genome shotgun (WGS) entry which is preliminary data.</text>
</comment>
<comment type="similarity">
    <text evidence="1">Belongs to the 'GDXG' lipolytic enzyme family.</text>
</comment>
<dbReference type="SUPFAM" id="SSF53474">
    <property type="entry name" value="alpha/beta-Hydrolases"/>
    <property type="match status" value="1"/>
</dbReference>
<accession>A0ABS7X2W0</accession>
<dbReference type="InterPro" id="IPR050300">
    <property type="entry name" value="GDXG_lipolytic_enzyme"/>
</dbReference>
<dbReference type="InterPro" id="IPR002168">
    <property type="entry name" value="Lipase_GDXG_HIS_AS"/>
</dbReference>
<dbReference type="EMBL" id="JAGXFD010000002">
    <property type="protein sequence ID" value="MBZ9569233.1"/>
    <property type="molecule type" value="Genomic_DNA"/>
</dbReference>
<dbReference type="RefSeq" id="WP_163649544.1">
    <property type="nucleotide sequence ID" value="NZ_JAGXFD010000002.1"/>
</dbReference>
<protein>
    <submittedName>
        <fullName evidence="5">Alpha/beta hydrolase fold domain-containing protein</fullName>
    </submittedName>
</protein>
<dbReference type="GO" id="GO:0016787">
    <property type="term" value="F:hydrolase activity"/>
    <property type="evidence" value="ECO:0007669"/>
    <property type="project" value="UniProtKB-KW"/>
</dbReference>
<dbReference type="PROSITE" id="PS01173">
    <property type="entry name" value="LIPASE_GDXG_HIS"/>
    <property type="match status" value="1"/>
</dbReference>
<evidence type="ECO:0000256" key="2">
    <source>
        <dbReference type="ARBA" id="ARBA00022801"/>
    </source>
</evidence>
<gene>
    <name evidence="5" type="ORF">KGQ91_16315</name>
</gene>
<proteinExistence type="inferred from homology"/>
<dbReference type="InterPro" id="IPR029058">
    <property type="entry name" value="AB_hydrolase_fold"/>
</dbReference>
<organism evidence="5 6">
    <name type="scientific">Modicisalibacter tunisiensis</name>
    <dbReference type="NCBI Taxonomy" id="390637"/>
    <lineage>
        <taxon>Bacteria</taxon>
        <taxon>Pseudomonadati</taxon>
        <taxon>Pseudomonadota</taxon>
        <taxon>Gammaproteobacteria</taxon>
        <taxon>Oceanospirillales</taxon>
        <taxon>Halomonadaceae</taxon>
        <taxon>Modicisalibacter</taxon>
    </lineage>
</organism>
<evidence type="ECO:0000313" key="5">
    <source>
        <dbReference type="EMBL" id="MBZ9569233.1"/>
    </source>
</evidence>
<evidence type="ECO:0000256" key="1">
    <source>
        <dbReference type="ARBA" id="ARBA00010515"/>
    </source>
</evidence>
<feature type="domain" description="Alpha/beta hydrolase fold-3" evidence="4">
    <location>
        <begin position="70"/>
        <end position="247"/>
    </location>
</feature>
<dbReference type="Proteomes" id="UP001319883">
    <property type="component" value="Unassembled WGS sequence"/>
</dbReference>
<dbReference type="PANTHER" id="PTHR48081:SF30">
    <property type="entry name" value="ACETYL-HYDROLASE LIPR-RELATED"/>
    <property type="match status" value="1"/>
</dbReference>
<keyword evidence="6" id="KW-1185">Reference proteome</keyword>
<dbReference type="InterPro" id="IPR013094">
    <property type="entry name" value="AB_hydrolase_3"/>
</dbReference>
<dbReference type="Pfam" id="PF07859">
    <property type="entry name" value="Abhydrolase_3"/>
    <property type="match status" value="1"/>
</dbReference>
<dbReference type="Gene3D" id="3.40.50.1820">
    <property type="entry name" value="alpha/beta hydrolase"/>
    <property type="match status" value="1"/>
</dbReference>
<dbReference type="PANTHER" id="PTHR48081">
    <property type="entry name" value="AB HYDROLASE SUPERFAMILY PROTEIN C4A8.06C"/>
    <property type="match status" value="1"/>
</dbReference>
<evidence type="ECO:0000313" key="6">
    <source>
        <dbReference type="Proteomes" id="UP001319883"/>
    </source>
</evidence>
<name>A0ABS7X2W0_9GAMM</name>
<reference evidence="5 6" key="1">
    <citation type="submission" date="2021-05" db="EMBL/GenBank/DDBJ databases">
        <title>Petroleum and Energy Research Collection (APPE): ex situ preservation of microbial diversity associated with the oil industry and exploitation of its biotechnological potential.</title>
        <authorList>
            <person name="Paixao C.T.M."/>
            <person name="Gomes M.B."/>
            <person name="Oliveira V.M."/>
        </authorList>
    </citation>
    <scope>NUCLEOTIDE SEQUENCE [LARGE SCALE GENOMIC DNA]</scope>
    <source>
        <strain evidence="5 6">LIT2</strain>
    </source>
</reference>
<dbReference type="PROSITE" id="PS01174">
    <property type="entry name" value="LIPASE_GDXG_SER"/>
    <property type="match status" value="1"/>
</dbReference>
<keyword evidence="2 5" id="KW-0378">Hydrolase</keyword>